<feature type="region of interest" description="Disordered" evidence="3">
    <location>
        <begin position="1"/>
        <end position="32"/>
    </location>
</feature>
<dbReference type="Gene3D" id="2.60.120.590">
    <property type="entry name" value="Alpha-ketoglutarate-dependent dioxygenase AlkB-like"/>
    <property type="match status" value="1"/>
</dbReference>
<protein>
    <recommendedName>
        <fullName evidence="4">Alpha-ketoglutarate-dependent dioxygenase AlkB-like domain-containing protein</fullName>
    </recommendedName>
</protein>
<gene>
    <name evidence="5" type="ORF">EUGRSUZ_E03850</name>
</gene>
<feature type="binding site" evidence="2">
    <location>
        <begin position="77"/>
        <end position="79"/>
    </location>
    <ligand>
        <name>substrate</name>
    </ligand>
</feature>
<dbReference type="Pfam" id="PF13532">
    <property type="entry name" value="2OG-FeII_Oxy_2"/>
    <property type="match status" value="1"/>
</dbReference>
<dbReference type="GO" id="GO:0006281">
    <property type="term" value="P:DNA repair"/>
    <property type="evidence" value="ECO:0007669"/>
    <property type="project" value="InterPro"/>
</dbReference>
<name>A0A059CA24_EUCGR</name>
<dbReference type="PANTHER" id="PTHR31573">
    <property type="entry name" value="ALPHA-KETOGLUTARATE-DEPENDENT DIOXYGENASE ALKB HOMOLOG 2"/>
    <property type="match status" value="1"/>
</dbReference>
<dbReference type="FunFam" id="2.60.120.590:FF:000015">
    <property type="entry name" value="DNA oxidative demethylase ALKBH2"/>
    <property type="match status" value="1"/>
</dbReference>
<sequence length="237" mass="27158">MNSLMRKLTANADPAPSTSSPSEFDPTESVRKGKSFDLGHGSEVFHVPRFFPAEQSWAWFDYLNKHVPWSRPTLRIFGRNLVQPRDSCYVAAEGLPAISYNGHSPRAYSWDDFPPLKDILDAVHKALPGSRFNSLVLNRYDGNNDYVSWHSDDEVLYGPTPEIASVTFGCEREFLLKKKPSKMSPGITQAHLWFMQVVTLKLHWLFHFVGNAKYSFSIFILKLYFVMYFDFALFNGC</sequence>
<organism evidence="5">
    <name type="scientific">Eucalyptus grandis</name>
    <name type="common">Flooded gum</name>
    <dbReference type="NCBI Taxonomy" id="71139"/>
    <lineage>
        <taxon>Eukaryota</taxon>
        <taxon>Viridiplantae</taxon>
        <taxon>Streptophyta</taxon>
        <taxon>Embryophyta</taxon>
        <taxon>Tracheophyta</taxon>
        <taxon>Spermatophyta</taxon>
        <taxon>Magnoliopsida</taxon>
        <taxon>eudicotyledons</taxon>
        <taxon>Gunneridae</taxon>
        <taxon>Pentapetalae</taxon>
        <taxon>rosids</taxon>
        <taxon>malvids</taxon>
        <taxon>Myrtales</taxon>
        <taxon>Myrtaceae</taxon>
        <taxon>Myrtoideae</taxon>
        <taxon>Eucalypteae</taxon>
        <taxon>Eucalyptus</taxon>
    </lineage>
</organism>
<feature type="domain" description="Alpha-ketoglutarate-dependent dioxygenase AlkB-like" evidence="4">
    <location>
        <begin position="45"/>
        <end position="180"/>
    </location>
</feature>
<proteinExistence type="inferred from homology"/>
<dbReference type="InterPro" id="IPR037151">
    <property type="entry name" value="AlkB-like_sf"/>
</dbReference>
<evidence type="ECO:0000256" key="2">
    <source>
        <dbReference type="PIRSR" id="PIRSR632852-1"/>
    </source>
</evidence>
<accession>A0A059CA24</accession>
<dbReference type="AlphaFoldDB" id="A0A059CA24"/>
<evidence type="ECO:0000256" key="3">
    <source>
        <dbReference type="SAM" id="MobiDB-lite"/>
    </source>
</evidence>
<feature type="binding site" evidence="2">
    <location>
        <position position="150"/>
    </location>
    <ligand>
        <name>2-oxoglutarate</name>
        <dbReference type="ChEBI" id="CHEBI:16810"/>
    </ligand>
</feature>
<dbReference type="EMBL" id="KK198757">
    <property type="protein sequence ID" value="KCW75094.1"/>
    <property type="molecule type" value="Genomic_DNA"/>
</dbReference>
<evidence type="ECO:0000313" key="5">
    <source>
        <dbReference type="EMBL" id="KCW75094.1"/>
    </source>
</evidence>
<feature type="binding site" evidence="2">
    <location>
        <position position="140"/>
    </location>
    <ligand>
        <name>2-oxoglutarate</name>
        <dbReference type="ChEBI" id="CHEBI:16810"/>
    </ligand>
</feature>
<evidence type="ECO:0000259" key="4">
    <source>
        <dbReference type="Pfam" id="PF13532"/>
    </source>
</evidence>
<dbReference type="InterPro" id="IPR032852">
    <property type="entry name" value="ALKBH2"/>
</dbReference>
<evidence type="ECO:0000256" key="1">
    <source>
        <dbReference type="ARBA" id="ARBA00007879"/>
    </source>
</evidence>
<comment type="similarity">
    <text evidence="1">Belongs to the alkB family.</text>
</comment>
<feature type="binding site" evidence="2">
    <location>
        <position position="153"/>
    </location>
    <ligand>
        <name>substrate</name>
    </ligand>
</feature>
<dbReference type="PANTHER" id="PTHR31573:SF1">
    <property type="entry name" value="DNA OXIDATIVE DEMETHYLASE ALKBH2"/>
    <property type="match status" value="1"/>
</dbReference>
<feature type="binding site" evidence="2">
    <location>
        <position position="138"/>
    </location>
    <ligand>
        <name>2-oxoglutarate</name>
        <dbReference type="ChEBI" id="CHEBI:16810"/>
    </ligand>
</feature>
<dbReference type="Gramene" id="KCW75094">
    <property type="protein sequence ID" value="KCW75094"/>
    <property type="gene ID" value="EUGRSUZ_E03850"/>
</dbReference>
<reference evidence="5" key="1">
    <citation type="submission" date="2013-07" db="EMBL/GenBank/DDBJ databases">
        <title>The genome of Eucalyptus grandis.</title>
        <authorList>
            <person name="Schmutz J."/>
            <person name="Hayes R."/>
            <person name="Myburg A."/>
            <person name="Tuskan G."/>
            <person name="Grattapaglia D."/>
            <person name="Rokhsar D.S."/>
        </authorList>
    </citation>
    <scope>NUCLEOTIDE SEQUENCE</scope>
    <source>
        <tissue evidence="5">Leaf extractions</tissue>
    </source>
</reference>
<dbReference type="InterPro" id="IPR027450">
    <property type="entry name" value="AlkB-like"/>
</dbReference>
<dbReference type="SUPFAM" id="SSF51197">
    <property type="entry name" value="Clavaminate synthase-like"/>
    <property type="match status" value="1"/>
</dbReference>